<dbReference type="PANTHER" id="PTHR43329">
    <property type="entry name" value="EPOXIDE HYDROLASE"/>
    <property type="match status" value="1"/>
</dbReference>
<protein>
    <recommendedName>
        <fullName evidence="3">AB hydrolase-1 domain-containing protein</fullName>
    </recommendedName>
</protein>
<evidence type="ECO:0000259" key="3">
    <source>
        <dbReference type="Pfam" id="PF00561"/>
    </source>
</evidence>
<evidence type="ECO:0000313" key="4">
    <source>
        <dbReference type="EMBL" id="EQB56681.1"/>
    </source>
</evidence>
<keyword evidence="1" id="KW-0378">Hydrolase</keyword>
<dbReference type="AlphaFoldDB" id="T0LYM8"/>
<dbReference type="InterPro" id="IPR000073">
    <property type="entry name" value="AB_hydrolase_1"/>
</dbReference>
<comment type="similarity">
    <text evidence="2">Belongs to the AB hydrolase superfamily. Epoxide hydrolase family.</text>
</comment>
<dbReference type="SUPFAM" id="SSF53474">
    <property type="entry name" value="alpha/beta-Hydrolases"/>
    <property type="match status" value="1"/>
</dbReference>
<organism evidence="4 5">
    <name type="scientific">Colletotrichum gloeosporioides (strain Cg-14)</name>
    <name type="common">Anthracnose fungus</name>
    <name type="synonym">Glomerella cingulata</name>
    <dbReference type="NCBI Taxonomy" id="1237896"/>
    <lineage>
        <taxon>Eukaryota</taxon>
        <taxon>Fungi</taxon>
        <taxon>Dikarya</taxon>
        <taxon>Ascomycota</taxon>
        <taxon>Pezizomycotina</taxon>
        <taxon>Sordariomycetes</taxon>
        <taxon>Hypocreomycetidae</taxon>
        <taxon>Glomerellales</taxon>
        <taxon>Glomerellaceae</taxon>
        <taxon>Colletotrichum</taxon>
        <taxon>Colletotrichum gloeosporioides species complex</taxon>
    </lineage>
</organism>
<comment type="caution">
    <text evidence="4">The sequence shown here is derived from an EMBL/GenBank/DDBJ whole genome shotgun (WGS) entry which is preliminary data.</text>
</comment>
<gene>
    <name evidence="4" type="ORF">CGLO_03301</name>
</gene>
<proteinExistence type="inferred from homology"/>
<feature type="domain" description="AB hydrolase-1" evidence="3">
    <location>
        <begin position="52"/>
        <end position="147"/>
    </location>
</feature>
<dbReference type="InterPro" id="IPR029058">
    <property type="entry name" value="AB_hydrolase_fold"/>
</dbReference>
<dbReference type="InterPro" id="IPR000639">
    <property type="entry name" value="Epox_hydrolase-like"/>
</dbReference>
<dbReference type="STRING" id="1237896.T0LYM8"/>
<dbReference type="HOGENOM" id="CLU_020336_7_1_1"/>
<dbReference type="Proteomes" id="UP000015530">
    <property type="component" value="Unassembled WGS sequence"/>
</dbReference>
<evidence type="ECO:0000313" key="5">
    <source>
        <dbReference type="Proteomes" id="UP000015530"/>
    </source>
</evidence>
<dbReference type="OrthoDB" id="408373at2759"/>
<dbReference type="Gene3D" id="3.40.50.1820">
    <property type="entry name" value="alpha/beta hydrolase"/>
    <property type="match status" value="1"/>
</dbReference>
<dbReference type="PRINTS" id="PR00412">
    <property type="entry name" value="EPOXHYDRLASE"/>
</dbReference>
<dbReference type="eggNOG" id="KOG4178">
    <property type="taxonomic scope" value="Eukaryota"/>
</dbReference>
<evidence type="ECO:0000256" key="1">
    <source>
        <dbReference type="ARBA" id="ARBA00022801"/>
    </source>
</evidence>
<dbReference type="EMBL" id="AMYD01000680">
    <property type="protein sequence ID" value="EQB56681.1"/>
    <property type="molecule type" value="Genomic_DNA"/>
</dbReference>
<accession>T0LYM8</accession>
<dbReference type="Pfam" id="PF00561">
    <property type="entry name" value="Abhydrolase_1"/>
    <property type="match status" value="1"/>
</dbReference>
<sequence>MEVDVTTMQTTQRIDLTRMEYKYKIASLGEALGEGLRLAYIDEKPKSQAKGIIVLIHGFPQTSYQYRHVIKPLVSAGYRVVVPDYRGAGLSSKPDDDFRKTTMANDIVLLLDHLSITEPVHMVGHDIGGMIAYAFATRHAERTASLIWGECPLPGTKAHEEDRTIHGVQQFHFLFHSVPDLPEALVSGREELYLSHFFDKVSYNRSAISQADLEYYASMYSRPGALRCAFGVYRAFLTDADENLAWIEKHGKCKVRTLGLSGGNWRHKHAAPDMFKEAHEDGTIEVKELPESGHYVAEENPEGFVEVVLGFVDA</sequence>
<evidence type="ECO:0000256" key="2">
    <source>
        <dbReference type="ARBA" id="ARBA00038334"/>
    </source>
</evidence>
<reference evidence="5" key="1">
    <citation type="journal article" date="2013" name="Mol. Plant Microbe Interact.">
        <title>Global aspects of pacC regulation of pathogenicity genes in Colletotrichum gloeosporioides as revealed by transcriptome analysis.</title>
        <authorList>
            <person name="Alkan N."/>
            <person name="Meng X."/>
            <person name="Friedlander G."/>
            <person name="Reuveni E."/>
            <person name="Sukno S."/>
            <person name="Sherman A."/>
            <person name="Thon M."/>
            <person name="Fluhr R."/>
            <person name="Prusky D."/>
        </authorList>
    </citation>
    <scope>NUCLEOTIDE SEQUENCE [LARGE SCALE GENOMIC DNA]</scope>
    <source>
        <strain evidence="5">Cg-14</strain>
    </source>
</reference>
<name>T0LYM8_COLGC</name>
<dbReference type="PRINTS" id="PR00111">
    <property type="entry name" value="ABHYDROLASE"/>
</dbReference>
<dbReference type="GO" id="GO:0016787">
    <property type="term" value="F:hydrolase activity"/>
    <property type="evidence" value="ECO:0007669"/>
    <property type="project" value="UniProtKB-KW"/>
</dbReference>
<dbReference type="OMA" id="QNWFSWR"/>